<protein>
    <submittedName>
        <fullName evidence="1">Uncharacterized protein</fullName>
    </submittedName>
</protein>
<dbReference type="Gene3D" id="1.10.630.10">
    <property type="entry name" value="Cytochrome P450"/>
    <property type="match status" value="1"/>
</dbReference>
<dbReference type="EMBL" id="KI964199">
    <property type="protein sequence ID" value="EUC40094.1"/>
    <property type="molecule type" value="Genomic_DNA"/>
</dbReference>
<keyword evidence="2" id="KW-1185">Reference proteome</keyword>
<dbReference type="STRING" id="930090.W6YX44"/>
<dbReference type="OrthoDB" id="1470350at2759"/>
<organism evidence="1 2">
    <name type="scientific">Bipolaris oryzae ATCC 44560</name>
    <dbReference type="NCBI Taxonomy" id="930090"/>
    <lineage>
        <taxon>Eukaryota</taxon>
        <taxon>Fungi</taxon>
        <taxon>Dikarya</taxon>
        <taxon>Ascomycota</taxon>
        <taxon>Pezizomycotina</taxon>
        <taxon>Dothideomycetes</taxon>
        <taxon>Pleosporomycetidae</taxon>
        <taxon>Pleosporales</taxon>
        <taxon>Pleosporineae</taxon>
        <taxon>Pleosporaceae</taxon>
        <taxon>Bipolaris</taxon>
    </lineage>
</organism>
<dbReference type="AlphaFoldDB" id="W6YX44"/>
<dbReference type="RefSeq" id="XP_007693392.1">
    <property type="nucleotide sequence ID" value="XM_007695202.1"/>
</dbReference>
<evidence type="ECO:0000313" key="2">
    <source>
        <dbReference type="Proteomes" id="UP000054032"/>
    </source>
</evidence>
<dbReference type="Proteomes" id="UP000054032">
    <property type="component" value="Unassembled WGS sequence"/>
</dbReference>
<dbReference type="GO" id="GO:0020037">
    <property type="term" value="F:heme binding"/>
    <property type="evidence" value="ECO:0007669"/>
    <property type="project" value="InterPro"/>
</dbReference>
<dbReference type="HOGENOM" id="CLU_146146_0_0_1"/>
<dbReference type="GO" id="GO:0004497">
    <property type="term" value="F:monooxygenase activity"/>
    <property type="evidence" value="ECO:0007669"/>
    <property type="project" value="InterPro"/>
</dbReference>
<dbReference type="GO" id="GO:0005506">
    <property type="term" value="F:iron ion binding"/>
    <property type="evidence" value="ECO:0007669"/>
    <property type="project" value="InterPro"/>
</dbReference>
<name>W6YX44_COCMI</name>
<dbReference type="Pfam" id="PF00067">
    <property type="entry name" value="p450"/>
    <property type="match status" value="1"/>
</dbReference>
<accession>W6YX44</accession>
<evidence type="ECO:0000313" key="1">
    <source>
        <dbReference type="EMBL" id="EUC40094.1"/>
    </source>
</evidence>
<dbReference type="InterPro" id="IPR001128">
    <property type="entry name" value="Cyt_P450"/>
</dbReference>
<dbReference type="KEGG" id="bor:COCMIDRAFT_41530"/>
<dbReference type="GO" id="GO:0016705">
    <property type="term" value="F:oxidoreductase activity, acting on paired donors, with incorporation or reduction of molecular oxygen"/>
    <property type="evidence" value="ECO:0007669"/>
    <property type="project" value="InterPro"/>
</dbReference>
<reference evidence="1 2" key="1">
    <citation type="journal article" date="2013" name="PLoS Genet.">
        <title>Comparative genome structure, secondary metabolite, and effector coding capacity across Cochliobolus pathogens.</title>
        <authorList>
            <person name="Condon B.J."/>
            <person name="Leng Y."/>
            <person name="Wu D."/>
            <person name="Bushley K.E."/>
            <person name="Ohm R.A."/>
            <person name="Otillar R."/>
            <person name="Martin J."/>
            <person name="Schackwitz W."/>
            <person name="Grimwood J."/>
            <person name="MohdZainudin N."/>
            <person name="Xue C."/>
            <person name="Wang R."/>
            <person name="Manning V.A."/>
            <person name="Dhillon B."/>
            <person name="Tu Z.J."/>
            <person name="Steffenson B.J."/>
            <person name="Salamov A."/>
            <person name="Sun H."/>
            <person name="Lowry S."/>
            <person name="LaButti K."/>
            <person name="Han J."/>
            <person name="Copeland A."/>
            <person name="Lindquist E."/>
            <person name="Barry K."/>
            <person name="Schmutz J."/>
            <person name="Baker S.E."/>
            <person name="Ciuffetti L.M."/>
            <person name="Grigoriev I.V."/>
            <person name="Zhong S."/>
            <person name="Turgeon B.G."/>
        </authorList>
    </citation>
    <scope>NUCLEOTIDE SEQUENCE [LARGE SCALE GENOMIC DNA]</scope>
    <source>
        <strain evidence="1 2">ATCC 44560</strain>
    </source>
</reference>
<dbReference type="GeneID" id="19124076"/>
<proteinExistence type="predicted"/>
<gene>
    <name evidence="1" type="ORF">COCMIDRAFT_41530</name>
</gene>
<sequence>MCWSFELILDDPDVQKKLLKSLRSFHTAAVTEYRLPTHSEICDASIPYLDAVVEESLRLEDTVVLGHCIPEGIHIMMRHPENMVSERGMRRAWTCSILSGGLCLRIMAESS</sequence>
<dbReference type="SUPFAM" id="SSF48264">
    <property type="entry name" value="Cytochrome P450"/>
    <property type="match status" value="1"/>
</dbReference>
<dbReference type="InterPro" id="IPR036396">
    <property type="entry name" value="Cyt_P450_sf"/>
</dbReference>